<dbReference type="InterPro" id="IPR039425">
    <property type="entry name" value="RNA_pol_sigma-70-like"/>
</dbReference>
<evidence type="ECO:0000259" key="7">
    <source>
        <dbReference type="Pfam" id="PF04545"/>
    </source>
</evidence>
<evidence type="ECO:0000259" key="6">
    <source>
        <dbReference type="Pfam" id="PF04542"/>
    </source>
</evidence>
<dbReference type="Pfam" id="PF04542">
    <property type="entry name" value="Sigma70_r2"/>
    <property type="match status" value="1"/>
</dbReference>
<keyword evidence="2" id="KW-0805">Transcription regulation</keyword>
<dbReference type="InterPro" id="IPR014284">
    <property type="entry name" value="RNA_pol_sigma-70_dom"/>
</dbReference>
<dbReference type="InterPro" id="IPR007630">
    <property type="entry name" value="RNA_pol_sigma70_r4"/>
</dbReference>
<dbReference type="Gene3D" id="1.10.10.10">
    <property type="entry name" value="Winged helix-like DNA-binding domain superfamily/Winged helix DNA-binding domain"/>
    <property type="match status" value="1"/>
</dbReference>
<evidence type="ECO:0000256" key="1">
    <source>
        <dbReference type="ARBA" id="ARBA00010641"/>
    </source>
</evidence>
<dbReference type="InterPro" id="IPR036388">
    <property type="entry name" value="WH-like_DNA-bd_sf"/>
</dbReference>
<comment type="similarity">
    <text evidence="1">Belongs to the sigma-70 factor family. ECF subfamily.</text>
</comment>
<dbReference type="NCBIfam" id="TIGR02937">
    <property type="entry name" value="sigma70-ECF"/>
    <property type="match status" value="1"/>
</dbReference>
<feature type="domain" description="RNA polymerase sigma-70 region 4" evidence="7">
    <location>
        <begin position="148"/>
        <end position="193"/>
    </location>
</feature>
<accession>A0ABP7W084</accession>
<dbReference type="SUPFAM" id="SSF88659">
    <property type="entry name" value="Sigma3 and sigma4 domains of RNA polymerase sigma factors"/>
    <property type="match status" value="1"/>
</dbReference>
<sequence>MSLYVDKITLNNFINFEQTQKLMTQEQLIPLILKKDDRAFTIMYDMYSKSLFAVISNLVKETDEAEDVLQEVFVKIWKNIESYNDSKGRLYTWMLNIARNTAIDKLRSKGYNNSQKNLSSDNFVHLLDDSNKLINRIDTIGIQEFVKKLKPKCIQLIELLFFQGYTQQEASDELEIPLGTVKTQNRNCINDLRTYLQV</sequence>
<dbReference type="EMBL" id="BAABCT010000008">
    <property type="protein sequence ID" value="GAA4078332.1"/>
    <property type="molecule type" value="Genomic_DNA"/>
</dbReference>
<keyword evidence="5" id="KW-0804">Transcription</keyword>
<name>A0ABP7W084_9FLAO</name>
<evidence type="ECO:0000256" key="4">
    <source>
        <dbReference type="ARBA" id="ARBA00023125"/>
    </source>
</evidence>
<evidence type="ECO:0000256" key="2">
    <source>
        <dbReference type="ARBA" id="ARBA00023015"/>
    </source>
</evidence>
<evidence type="ECO:0000313" key="9">
    <source>
        <dbReference type="Proteomes" id="UP001500367"/>
    </source>
</evidence>
<keyword evidence="4" id="KW-0238">DNA-binding</keyword>
<evidence type="ECO:0000256" key="5">
    <source>
        <dbReference type="ARBA" id="ARBA00023163"/>
    </source>
</evidence>
<evidence type="ECO:0000256" key="3">
    <source>
        <dbReference type="ARBA" id="ARBA00023082"/>
    </source>
</evidence>
<dbReference type="Proteomes" id="UP001500367">
    <property type="component" value="Unassembled WGS sequence"/>
</dbReference>
<dbReference type="PANTHER" id="PTHR43133:SF62">
    <property type="entry name" value="RNA POLYMERASE SIGMA FACTOR SIGZ"/>
    <property type="match status" value="1"/>
</dbReference>
<protein>
    <submittedName>
        <fullName evidence="8">Sigma-70 family RNA polymerase sigma factor</fullName>
    </submittedName>
</protein>
<dbReference type="SUPFAM" id="SSF88946">
    <property type="entry name" value="Sigma2 domain of RNA polymerase sigma factors"/>
    <property type="match status" value="1"/>
</dbReference>
<dbReference type="Pfam" id="PF04545">
    <property type="entry name" value="Sigma70_r4"/>
    <property type="match status" value="1"/>
</dbReference>
<keyword evidence="9" id="KW-1185">Reference proteome</keyword>
<proteinExistence type="inferred from homology"/>
<gene>
    <name evidence="8" type="ORF">GCM10022389_25450</name>
</gene>
<dbReference type="Gene3D" id="1.10.1740.10">
    <property type="match status" value="1"/>
</dbReference>
<evidence type="ECO:0000313" key="8">
    <source>
        <dbReference type="EMBL" id="GAA4078332.1"/>
    </source>
</evidence>
<reference evidence="9" key="1">
    <citation type="journal article" date="2019" name="Int. J. Syst. Evol. Microbiol.">
        <title>The Global Catalogue of Microorganisms (GCM) 10K type strain sequencing project: providing services to taxonomists for standard genome sequencing and annotation.</title>
        <authorList>
            <consortium name="The Broad Institute Genomics Platform"/>
            <consortium name="The Broad Institute Genome Sequencing Center for Infectious Disease"/>
            <person name="Wu L."/>
            <person name="Ma J."/>
        </authorList>
    </citation>
    <scope>NUCLEOTIDE SEQUENCE [LARGE SCALE GENOMIC DNA]</scope>
    <source>
        <strain evidence="9">JCM 17069</strain>
    </source>
</reference>
<dbReference type="InterPro" id="IPR013325">
    <property type="entry name" value="RNA_pol_sigma_r2"/>
</dbReference>
<keyword evidence="3" id="KW-0731">Sigma factor</keyword>
<dbReference type="PANTHER" id="PTHR43133">
    <property type="entry name" value="RNA POLYMERASE ECF-TYPE SIGMA FACTO"/>
    <property type="match status" value="1"/>
</dbReference>
<dbReference type="InterPro" id="IPR013324">
    <property type="entry name" value="RNA_pol_sigma_r3/r4-like"/>
</dbReference>
<dbReference type="InterPro" id="IPR007627">
    <property type="entry name" value="RNA_pol_sigma70_r2"/>
</dbReference>
<feature type="domain" description="RNA polymerase sigma-70 region 2" evidence="6">
    <location>
        <begin position="43"/>
        <end position="109"/>
    </location>
</feature>
<comment type="caution">
    <text evidence="8">The sequence shown here is derived from an EMBL/GenBank/DDBJ whole genome shotgun (WGS) entry which is preliminary data.</text>
</comment>
<organism evidence="8 9">
    <name type="scientific">Flavobacterium cheonanense</name>
    <dbReference type="NCBI Taxonomy" id="706183"/>
    <lineage>
        <taxon>Bacteria</taxon>
        <taxon>Pseudomonadati</taxon>
        <taxon>Bacteroidota</taxon>
        <taxon>Flavobacteriia</taxon>
        <taxon>Flavobacteriales</taxon>
        <taxon>Flavobacteriaceae</taxon>
        <taxon>Flavobacterium</taxon>
    </lineage>
</organism>